<evidence type="ECO:0000313" key="2">
    <source>
        <dbReference type="Proteomes" id="UP000482487"/>
    </source>
</evidence>
<keyword evidence="2" id="KW-1185">Reference proteome</keyword>
<comment type="caution">
    <text evidence="1">The sequence shown here is derived from an EMBL/GenBank/DDBJ whole genome shotgun (WGS) entry which is preliminary data.</text>
</comment>
<accession>A0A7C9N4E7</accession>
<dbReference type="Proteomes" id="UP000482487">
    <property type="component" value="Unassembled WGS sequence"/>
</dbReference>
<dbReference type="EMBL" id="WVUD01000071">
    <property type="protein sequence ID" value="MYL85271.1"/>
    <property type="molecule type" value="Genomic_DNA"/>
</dbReference>
<gene>
    <name evidence="1" type="ORF">GTA51_19435</name>
</gene>
<sequence>MTDKPTTSTFILEAIAGLIQDIAKANQAWPTVSVFRKNNHAAIGLTWDENSRIYQNDYEADDLTNILMSIPFQIIQSIFFNANSREIYSLPLDDKQPKTIFYINDVLHMNIRGDYFDSED</sequence>
<proteinExistence type="predicted"/>
<dbReference type="AlphaFoldDB" id="A0A7C9N4E7"/>
<dbReference type="OrthoDB" id="7266652at2"/>
<reference evidence="1 2" key="1">
    <citation type="submission" date="2020-01" db="EMBL/GenBank/DDBJ databases">
        <title>Genome sequence of Desulfovibrio aerotolerans DSM 16695(T).</title>
        <authorList>
            <person name="Karnachuk O."/>
            <person name="Avakyan M."/>
            <person name="Mardanov A."/>
            <person name="Kadnikov V."/>
            <person name="Ravin N."/>
        </authorList>
    </citation>
    <scope>NUCLEOTIDE SEQUENCE [LARGE SCALE GENOMIC DNA]</scope>
    <source>
        <strain evidence="1 2">DSM 16695</strain>
    </source>
</reference>
<organism evidence="1 2">
    <name type="scientific">Solidesulfovibrio aerotolerans</name>
    <dbReference type="NCBI Taxonomy" id="295255"/>
    <lineage>
        <taxon>Bacteria</taxon>
        <taxon>Pseudomonadati</taxon>
        <taxon>Thermodesulfobacteriota</taxon>
        <taxon>Desulfovibrionia</taxon>
        <taxon>Desulfovibrionales</taxon>
        <taxon>Desulfovibrionaceae</taxon>
        <taxon>Solidesulfovibrio</taxon>
    </lineage>
</organism>
<dbReference type="RefSeq" id="WP_160964074.1">
    <property type="nucleotide sequence ID" value="NZ_WVUD01000071.1"/>
</dbReference>
<protein>
    <submittedName>
        <fullName evidence="1">Uncharacterized protein</fullName>
    </submittedName>
</protein>
<name>A0A7C9N4E7_9BACT</name>
<evidence type="ECO:0000313" key="1">
    <source>
        <dbReference type="EMBL" id="MYL85271.1"/>
    </source>
</evidence>